<dbReference type="RefSeq" id="WP_252761118.1">
    <property type="nucleotide sequence ID" value="NZ_JAMXLY010000027.1"/>
</dbReference>
<comment type="caution">
    <text evidence="1">The sequence shown here is derived from an EMBL/GenBank/DDBJ whole genome shotgun (WGS) entry which is preliminary data.</text>
</comment>
<proteinExistence type="predicted"/>
<protein>
    <submittedName>
        <fullName evidence="1">Membrane dipeptidase</fullName>
        <ecNumber evidence="1">3.4.13.-</ecNumber>
    </submittedName>
</protein>
<sequence length="616" mass="69012">MENFNINTHLEEYDRNFPESAFRPLIGLTTNYEGIDATIRNVYYKQVIKAGGVPVLIPPVADRPTLVNTLEHLDGLILTGGGDINPLWSGEEPVPQLHHINATRDLAELLITRLSFRRQIPMLGICRGIQTLATALGGKVIQDINPSIKIKHDQDADRTEPTHSVTLLPNSELKKIYGKSRLFVNSFHHQAVGDAGKHFQIAAKSADGVIEGIESSEFKSILGVQWHPEWLGDEGLKIFQWLVDKAAEFHQAKEIHKRILTLDTHCDTPMFFPQGIQFDHRDPRILYDLHKMTEGRTNAVTMVAYLPQPQLGESFSSKIDLEGIARHNPQLIERYPSLKEETVKTRNGIEVKPRTITPAEYTDLIYDKIEEIVNSRSLYLSIARTPQDLYEDKRKGRKSIMLGIENGLALSHDLSNVKHFAQRGAVYITLCHNGDNDICDSARGCNTHDGVSSFGAQVIEEMNRQGIMVDLSHGSEKSFYDALDISKTPIVCSHTCCKALCDVPRNITDDQMKALAKKGGVAHITLYHGFLKKDGEATIMDAMAHLDHAIKVMGVEHVGLGTDFDGDGTVRGLADASELIHFTIQLLRRKFSEKEIEMIWGGNWLRVMDQVQAVRR</sequence>
<dbReference type="InterPro" id="IPR029062">
    <property type="entry name" value="Class_I_gatase-like"/>
</dbReference>
<dbReference type="InterPro" id="IPR008257">
    <property type="entry name" value="Pept_M19"/>
</dbReference>
<gene>
    <name evidence="1" type="ORF">NG821_07900</name>
</gene>
<name>A0ABT1BXG8_9BACT</name>
<dbReference type="PANTHER" id="PTHR10443">
    <property type="entry name" value="MICROSOMAL DIPEPTIDASE"/>
    <property type="match status" value="1"/>
</dbReference>
<dbReference type="EC" id="3.4.13.-" evidence="1"/>
<dbReference type="Proteomes" id="UP001204015">
    <property type="component" value="Unassembled WGS sequence"/>
</dbReference>
<evidence type="ECO:0000313" key="1">
    <source>
        <dbReference type="EMBL" id="MCO6025762.1"/>
    </source>
</evidence>
<dbReference type="GO" id="GO:0016805">
    <property type="term" value="F:dipeptidase activity"/>
    <property type="evidence" value="ECO:0007669"/>
    <property type="project" value="UniProtKB-KW"/>
</dbReference>
<keyword evidence="1" id="KW-0645">Protease</keyword>
<dbReference type="EMBL" id="JAMXLY010000027">
    <property type="protein sequence ID" value="MCO6025762.1"/>
    <property type="molecule type" value="Genomic_DNA"/>
</dbReference>
<dbReference type="Pfam" id="PF07722">
    <property type="entry name" value="Peptidase_C26"/>
    <property type="match status" value="1"/>
</dbReference>
<keyword evidence="1" id="KW-0224">Dipeptidase</keyword>
<organism evidence="1 2">
    <name type="scientific">Segatella cerevisiae</name>
    <dbReference type="NCBI Taxonomy" id="2053716"/>
    <lineage>
        <taxon>Bacteria</taxon>
        <taxon>Pseudomonadati</taxon>
        <taxon>Bacteroidota</taxon>
        <taxon>Bacteroidia</taxon>
        <taxon>Bacteroidales</taxon>
        <taxon>Prevotellaceae</taxon>
        <taxon>Segatella</taxon>
    </lineage>
</organism>
<dbReference type="CDD" id="cd01301">
    <property type="entry name" value="rDP_like"/>
    <property type="match status" value="1"/>
</dbReference>
<dbReference type="PROSITE" id="PS51365">
    <property type="entry name" value="RENAL_DIPEPTIDASE_2"/>
    <property type="match status" value="1"/>
</dbReference>
<evidence type="ECO:0000313" key="2">
    <source>
        <dbReference type="Proteomes" id="UP001204015"/>
    </source>
</evidence>
<dbReference type="InterPro" id="IPR032466">
    <property type="entry name" value="Metal_Hydrolase"/>
</dbReference>
<dbReference type="Gene3D" id="3.20.20.140">
    <property type="entry name" value="Metal-dependent hydrolases"/>
    <property type="match status" value="1"/>
</dbReference>
<dbReference type="SUPFAM" id="SSF51556">
    <property type="entry name" value="Metallo-dependent hydrolases"/>
    <property type="match status" value="1"/>
</dbReference>
<keyword evidence="2" id="KW-1185">Reference proteome</keyword>
<dbReference type="Gene3D" id="3.40.50.880">
    <property type="match status" value="1"/>
</dbReference>
<dbReference type="PANTHER" id="PTHR10443:SF12">
    <property type="entry name" value="DIPEPTIDASE"/>
    <property type="match status" value="1"/>
</dbReference>
<dbReference type="Pfam" id="PF01244">
    <property type="entry name" value="Peptidase_M19"/>
    <property type="match status" value="1"/>
</dbReference>
<keyword evidence="1" id="KW-0378">Hydrolase</keyword>
<reference evidence="1 2" key="1">
    <citation type="submission" date="2022-06" db="EMBL/GenBank/DDBJ databases">
        <title>A taxonomic note on the genus Prevotella: Description of four novel genera and emended description of the genera Hallella and Xylanibacter.</title>
        <authorList>
            <person name="Hitch T.C.A."/>
        </authorList>
    </citation>
    <scope>NUCLEOTIDE SEQUENCE [LARGE SCALE GENOMIC DNA]</scope>
    <source>
        <strain evidence="1 2">DSM 100619</strain>
    </source>
</reference>
<accession>A0ABT1BXG8</accession>
<dbReference type="InterPro" id="IPR011697">
    <property type="entry name" value="Peptidase_C26"/>
</dbReference>
<dbReference type="PROSITE" id="PS51273">
    <property type="entry name" value="GATASE_TYPE_1"/>
    <property type="match status" value="1"/>
</dbReference>
<dbReference type="CDD" id="cd01745">
    <property type="entry name" value="GATase1_2"/>
    <property type="match status" value="1"/>
</dbReference>
<dbReference type="SUPFAM" id="SSF52317">
    <property type="entry name" value="Class I glutamine amidotransferase-like"/>
    <property type="match status" value="1"/>
</dbReference>